<comment type="caution">
    <text evidence="1">The sequence shown here is derived from an EMBL/GenBank/DDBJ whole genome shotgun (WGS) entry which is preliminary data.</text>
</comment>
<name>A0AAD6RSS5_9ROSI</name>
<dbReference type="EMBL" id="JAQIZT010000001">
    <property type="protein sequence ID" value="KAJ7014461.1"/>
    <property type="molecule type" value="Genomic_DNA"/>
</dbReference>
<accession>A0AAD6RSS5</accession>
<evidence type="ECO:0000313" key="1">
    <source>
        <dbReference type="EMBL" id="KAJ7014461.1"/>
    </source>
</evidence>
<reference evidence="1 2" key="1">
    <citation type="journal article" date="2023" name="Mol. Ecol. Resour.">
        <title>Chromosome-level genome assembly of a triploid poplar Populus alba 'Berolinensis'.</title>
        <authorList>
            <person name="Chen S."/>
            <person name="Yu Y."/>
            <person name="Wang X."/>
            <person name="Wang S."/>
            <person name="Zhang T."/>
            <person name="Zhou Y."/>
            <person name="He R."/>
            <person name="Meng N."/>
            <person name="Wang Y."/>
            <person name="Liu W."/>
            <person name="Liu Z."/>
            <person name="Liu J."/>
            <person name="Guo Q."/>
            <person name="Huang H."/>
            <person name="Sederoff R.R."/>
            <person name="Wang G."/>
            <person name="Qu G."/>
            <person name="Chen S."/>
        </authorList>
    </citation>
    <scope>NUCLEOTIDE SEQUENCE [LARGE SCALE GENOMIC DNA]</scope>
    <source>
        <strain evidence="1">SC-2020</strain>
    </source>
</reference>
<dbReference type="Proteomes" id="UP001164929">
    <property type="component" value="Chromosome 1"/>
</dbReference>
<sequence>MVAVKQACSFRRSIRDHRIRISNRLDKRRKYMPNNPQNQSTCRKLIVPL</sequence>
<organism evidence="1 2">
    <name type="scientific">Populus alba x Populus x berolinensis</name>
    <dbReference type="NCBI Taxonomy" id="444605"/>
    <lineage>
        <taxon>Eukaryota</taxon>
        <taxon>Viridiplantae</taxon>
        <taxon>Streptophyta</taxon>
        <taxon>Embryophyta</taxon>
        <taxon>Tracheophyta</taxon>
        <taxon>Spermatophyta</taxon>
        <taxon>Magnoliopsida</taxon>
        <taxon>eudicotyledons</taxon>
        <taxon>Gunneridae</taxon>
        <taxon>Pentapetalae</taxon>
        <taxon>rosids</taxon>
        <taxon>fabids</taxon>
        <taxon>Malpighiales</taxon>
        <taxon>Salicaceae</taxon>
        <taxon>Saliceae</taxon>
        <taxon>Populus</taxon>
    </lineage>
</organism>
<protein>
    <submittedName>
        <fullName evidence="1">Uncharacterized protein</fullName>
    </submittedName>
</protein>
<gene>
    <name evidence="1" type="ORF">NC653_003932</name>
</gene>
<proteinExistence type="predicted"/>
<evidence type="ECO:0000313" key="2">
    <source>
        <dbReference type="Proteomes" id="UP001164929"/>
    </source>
</evidence>
<dbReference type="AlphaFoldDB" id="A0AAD6RSS5"/>
<keyword evidence="2" id="KW-1185">Reference proteome</keyword>